<comment type="caution">
    <text evidence="4">The sequence shown here is derived from an EMBL/GenBank/DDBJ whole genome shotgun (WGS) entry which is preliminary data.</text>
</comment>
<dbReference type="GO" id="GO:0016787">
    <property type="term" value="F:hydrolase activity"/>
    <property type="evidence" value="ECO:0007669"/>
    <property type="project" value="UniProtKB-KW"/>
</dbReference>
<feature type="chain" id="PRO_5017362303" evidence="3">
    <location>
        <begin position="21"/>
        <end position="298"/>
    </location>
</feature>
<dbReference type="SUPFAM" id="SSF53474">
    <property type="entry name" value="alpha/beta-Hydrolases"/>
    <property type="match status" value="1"/>
</dbReference>
<evidence type="ECO:0000256" key="1">
    <source>
        <dbReference type="ARBA" id="ARBA00022729"/>
    </source>
</evidence>
<dbReference type="OrthoDB" id="9764953at2"/>
<dbReference type="EMBL" id="QWLV01000010">
    <property type="protein sequence ID" value="RHW16405.1"/>
    <property type="molecule type" value="Genomic_DNA"/>
</dbReference>
<keyword evidence="2" id="KW-0378">Hydrolase</keyword>
<dbReference type="Pfam" id="PF10503">
    <property type="entry name" value="Esterase_PHB"/>
    <property type="match status" value="1"/>
</dbReference>
<evidence type="ECO:0000313" key="4">
    <source>
        <dbReference type="EMBL" id="RHW16405.1"/>
    </source>
</evidence>
<gene>
    <name evidence="4" type="ORF">D1610_15915</name>
</gene>
<evidence type="ECO:0000313" key="5">
    <source>
        <dbReference type="Proteomes" id="UP000266693"/>
    </source>
</evidence>
<dbReference type="Proteomes" id="UP000266693">
    <property type="component" value="Unassembled WGS sequence"/>
</dbReference>
<name>A0A396RZ77_9SPHN</name>
<dbReference type="PANTHER" id="PTHR43037">
    <property type="entry name" value="UNNAMED PRODUCT-RELATED"/>
    <property type="match status" value="1"/>
</dbReference>
<keyword evidence="5" id="KW-1185">Reference proteome</keyword>
<dbReference type="PANTHER" id="PTHR43037:SF5">
    <property type="entry name" value="FERULOYL ESTERASE"/>
    <property type="match status" value="1"/>
</dbReference>
<dbReference type="InterPro" id="IPR029058">
    <property type="entry name" value="AB_hydrolase_fold"/>
</dbReference>
<accession>A0A396RZ77</accession>
<dbReference type="InterPro" id="IPR050955">
    <property type="entry name" value="Plant_Biomass_Hydrol_Est"/>
</dbReference>
<feature type="signal peptide" evidence="3">
    <location>
        <begin position="1"/>
        <end position="20"/>
    </location>
</feature>
<keyword evidence="1 3" id="KW-0732">Signal</keyword>
<evidence type="ECO:0000256" key="2">
    <source>
        <dbReference type="ARBA" id="ARBA00022801"/>
    </source>
</evidence>
<proteinExistence type="predicted"/>
<organism evidence="4 5">
    <name type="scientific">Sphingomonas gilva</name>
    <dbReference type="NCBI Taxonomy" id="2305907"/>
    <lineage>
        <taxon>Bacteria</taxon>
        <taxon>Pseudomonadati</taxon>
        <taxon>Pseudomonadota</taxon>
        <taxon>Alphaproteobacteria</taxon>
        <taxon>Sphingomonadales</taxon>
        <taxon>Sphingomonadaceae</taxon>
        <taxon>Sphingomonas</taxon>
    </lineage>
</organism>
<dbReference type="InterPro" id="IPR010126">
    <property type="entry name" value="Esterase_phb"/>
</dbReference>
<dbReference type="Gene3D" id="3.40.50.1820">
    <property type="entry name" value="alpha/beta hydrolase"/>
    <property type="match status" value="1"/>
</dbReference>
<evidence type="ECO:0000256" key="3">
    <source>
        <dbReference type="SAM" id="SignalP"/>
    </source>
</evidence>
<protein>
    <submittedName>
        <fullName evidence="4">Polyhydroxybutyrate depolymerase</fullName>
    </submittedName>
</protein>
<dbReference type="AlphaFoldDB" id="A0A396RZ77"/>
<reference evidence="4 5" key="1">
    <citation type="submission" date="2018-08" db="EMBL/GenBank/DDBJ databases">
        <title>The multiple taxonomic identification of Sphingomonas gilva.</title>
        <authorList>
            <person name="Zhu D."/>
            <person name="Zheng S."/>
        </authorList>
    </citation>
    <scope>NUCLEOTIDE SEQUENCE [LARGE SCALE GENOMIC DNA]</scope>
    <source>
        <strain evidence="4 5">ZDH117</strain>
    </source>
</reference>
<sequence>MRRLLAFLIPLLAWTSAAHAAGCEIGAPGSATRIAIGDTGRPLLAHVPKGFDGSRPAPLVFLLHGSGGTGAQMLADSRLAETADRHGFILVAPDAGIALDKGFAWNIPGVPTIAGKIPGPDDADDVAYIGGIIDTLAAKGCIDRARVYATGLSGGGRMTSWLGCVAADRFAAIAPVVGLRAGNPLASDPSRPDPATCRPDRPMPVIAFAGDKDGTNPIAGGGAGYWQYSMHAAEQRWAALNRCTAAPVTRWVSEGVYEERYADCADGAEVIGRISVGGGHSWVVDNEALWALLSRHRR</sequence>
<dbReference type="GO" id="GO:0005576">
    <property type="term" value="C:extracellular region"/>
    <property type="evidence" value="ECO:0007669"/>
    <property type="project" value="InterPro"/>
</dbReference>